<organism evidence="2 3">
    <name type="scientific">Alectoria fallacina</name>
    <dbReference type="NCBI Taxonomy" id="1903189"/>
    <lineage>
        <taxon>Eukaryota</taxon>
        <taxon>Fungi</taxon>
        <taxon>Dikarya</taxon>
        <taxon>Ascomycota</taxon>
        <taxon>Pezizomycotina</taxon>
        <taxon>Lecanoromycetes</taxon>
        <taxon>OSLEUM clade</taxon>
        <taxon>Lecanoromycetidae</taxon>
        <taxon>Lecanorales</taxon>
        <taxon>Lecanorineae</taxon>
        <taxon>Parmeliaceae</taxon>
        <taxon>Alectoria</taxon>
    </lineage>
</organism>
<name>A0A8H3ILI3_9LECA</name>
<dbReference type="PANTHER" id="PTHR11603">
    <property type="entry name" value="AAA FAMILY ATPASE"/>
    <property type="match status" value="1"/>
</dbReference>
<dbReference type="AlphaFoldDB" id="A0A8H3ILI3"/>
<comment type="caution">
    <text evidence="2">The sequence shown here is derived from an EMBL/GenBank/DDBJ whole genome shotgun (WGS) entry which is preliminary data.</text>
</comment>
<sequence length="352" mass="39291">MNPSRLVERVQELTDLELAMLLSLAAGQHCIIIAEQDDLDPLEQELHLIASNVFALSHNVLHCNESTTLEDFSDGILVESIHSNRLDNGETGTSMDSDQSSRRHDGRIERSPASPKQPIHTNETESQQNDRTIANVVLITGLSLASENIQIQALERDHIFISHYHSQEDGFANLEEASEWIEDDRASASSVIHRSIAQESSDLVLPHSLTQQEVRYLADQSEKINFTAEIKAYQQNIITFLRLHRAVGNGVSPRATQHLIDLVKYAVSMDIYPSYADINRYLAVIHGQTYVSPSLVALAIHKIYPHRITILEPEAERSIQYGSDLTAVSAVLKGYYPSQVIEEVLASVDIPI</sequence>
<proteinExistence type="predicted"/>
<evidence type="ECO:0008006" key="4">
    <source>
        <dbReference type="Google" id="ProtNLM"/>
    </source>
</evidence>
<evidence type="ECO:0000313" key="2">
    <source>
        <dbReference type="EMBL" id="CAF9932452.1"/>
    </source>
</evidence>
<dbReference type="EMBL" id="CAJPDR010000329">
    <property type="protein sequence ID" value="CAF9932452.1"/>
    <property type="molecule type" value="Genomic_DNA"/>
</dbReference>
<reference evidence="2" key="1">
    <citation type="submission" date="2021-03" db="EMBL/GenBank/DDBJ databases">
        <authorList>
            <person name="Tagirdzhanova G."/>
        </authorList>
    </citation>
    <scope>NUCLEOTIDE SEQUENCE</scope>
</reference>
<gene>
    <name evidence="2" type="ORF">ALECFALPRED_005294</name>
</gene>
<dbReference type="OrthoDB" id="5582146at2759"/>
<dbReference type="InterPro" id="IPR052041">
    <property type="entry name" value="Nucleic_acid_metab_PIN/TRAM"/>
</dbReference>
<keyword evidence="3" id="KW-1185">Reference proteome</keyword>
<evidence type="ECO:0000313" key="3">
    <source>
        <dbReference type="Proteomes" id="UP000664203"/>
    </source>
</evidence>
<feature type="compositionally biased region" description="Basic and acidic residues" evidence="1">
    <location>
        <begin position="99"/>
        <end position="110"/>
    </location>
</feature>
<evidence type="ECO:0000256" key="1">
    <source>
        <dbReference type="SAM" id="MobiDB-lite"/>
    </source>
</evidence>
<dbReference type="Proteomes" id="UP000664203">
    <property type="component" value="Unassembled WGS sequence"/>
</dbReference>
<feature type="region of interest" description="Disordered" evidence="1">
    <location>
        <begin position="83"/>
        <end position="128"/>
    </location>
</feature>
<accession>A0A8H3ILI3</accession>
<dbReference type="PANTHER" id="PTHR11603:SF132">
    <property type="entry name" value="C2H2-TYPE DOMAIN-CONTAINING PROTEIN"/>
    <property type="match status" value="1"/>
</dbReference>
<protein>
    <recommendedName>
        <fullName evidence="4">Magnesium chelatase</fullName>
    </recommendedName>
</protein>
<dbReference type="Gene3D" id="1.10.8.80">
    <property type="entry name" value="Magnesium chelatase subunit I, C-Terminal domain"/>
    <property type="match status" value="1"/>
</dbReference>
<feature type="compositionally biased region" description="Polar residues" evidence="1">
    <location>
        <begin position="119"/>
        <end position="128"/>
    </location>
</feature>